<reference evidence="2 3" key="1">
    <citation type="submission" date="2023-03" db="EMBL/GenBank/DDBJ databases">
        <authorList>
            <person name="Shen W."/>
            <person name="Cai J."/>
        </authorList>
    </citation>
    <scope>NUCLEOTIDE SEQUENCE [LARGE SCALE GENOMIC DNA]</scope>
    <source>
        <strain evidence="2 3">B101</strain>
    </source>
</reference>
<accession>A0ABU3FM56</accession>
<evidence type="ECO:0000313" key="3">
    <source>
        <dbReference type="Proteomes" id="UP001265301"/>
    </source>
</evidence>
<name>A0ABU3FM56_9ENTE</name>
<comment type="caution">
    <text evidence="2">The sequence shown here is derived from an EMBL/GenBank/DDBJ whole genome shotgun (WGS) entry which is preliminary data.</text>
</comment>
<dbReference type="Gene3D" id="1.10.10.10">
    <property type="entry name" value="Winged helix-like DNA-binding domain superfamily/Winged helix DNA-binding domain"/>
    <property type="match status" value="1"/>
</dbReference>
<protein>
    <submittedName>
        <fullName evidence="2">Helix-turn-helix domain-containing protein</fullName>
    </submittedName>
</protein>
<organism evidence="2 3">
    <name type="scientific">Enterococcus viikkiensis</name>
    <dbReference type="NCBI Taxonomy" id="930854"/>
    <lineage>
        <taxon>Bacteria</taxon>
        <taxon>Bacillati</taxon>
        <taxon>Bacillota</taxon>
        <taxon>Bacilli</taxon>
        <taxon>Lactobacillales</taxon>
        <taxon>Enterococcaceae</taxon>
        <taxon>Enterococcus</taxon>
    </lineage>
</organism>
<feature type="domain" description="Mga helix-turn-helix" evidence="1">
    <location>
        <begin position="82"/>
        <end position="164"/>
    </location>
</feature>
<dbReference type="RefSeq" id="WP_311818289.1">
    <property type="nucleotide sequence ID" value="NZ_JARQBN010000001.1"/>
</dbReference>
<proteinExistence type="predicted"/>
<evidence type="ECO:0000313" key="2">
    <source>
        <dbReference type="EMBL" id="MDT2827057.1"/>
    </source>
</evidence>
<keyword evidence="3" id="KW-1185">Reference proteome</keyword>
<dbReference type="Proteomes" id="UP001265301">
    <property type="component" value="Unassembled WGS sequence"/>
</dbReference>
<dbReference type="EMBL" id="JARQBN010000001">
    <property type="protein sequence ID" value="MDT2827057.1"/>
    <property type="molecule type" value="Genomic_DNA"/>
</dbReference>
<gene>
    <name evidence="2" type="ORF">P7H59_01175</name>
</gene>
<dbReference type="InterPro" id="IPR036388">
    <property type="entry name" value="WH-like_DNA-bd_sf"/>
</dbReference>
<evidence type="ECO:0000259" key="1">
    <source>
        <dbReference type="Pfam" id="PF05043"/>
    </source>
</evidence>
<sequence length="489" mass="58099">MLGMDKNTLLKLQIIEILDCLQTPITLKELQAKIGHASLGTIRMNCKELQGIIYNLYFEDGYSLNLLMNNGRGIQLERSSTNLQSLLTYLYKSDLAFVILQKVLAERKLSAIQFCMDQTISESTLRRKIKEINQELAHYHLYISCSAQISLKGREVDIRRFYYIFSRGLHHQFQQIEPVKDNEKYLRLAKEITNSLKILNNPTNIEIISFWLYITQQSISKKAELSFNETEKHWFKLYRFPKKPAYLKFFSPNEWKFFLYALYCSHLNHFELEPKDPEQKFYVDDPAKQWMTLFQQYFRPLNLNEQRFVTRKLKQLYVSYQFFKLDDQFLDEMSEKVDLKATREQYPYYYRRFHAFWKAFAKAVPEYDQRQLCLYSLLTCVALFPLENCLPRISVYAFSELSELFSTFIQEKIDLHFKNRYLLTFVEEPTQAQLIIGTSPSFKAFLSENQESAIIRSKISETDYLEIETVLERIVKKDLEHSSKNADLS</sequence>
<dbReference type="Pfam" id="PF05043">
    <property type="entry name" value="Mga"/>
    <property type="match status" value="1"/>
</dbReference>
<dbReference type="InterPro" id="IPR007737">
    <property type="entry name" value="Mga_HTH"/>
</dbReference>